<evidence type="ECO:0000259" key="1">
    <source>
        <dbReference type="Pfam" id="PF00550"/>
    </source>
</evidence>
<gene>
    <name evidence="2" type="ORF">CO704_00060</name>
    <name evidence="3" type="ORF">NCTC12120_02685</name>
</gene>
<dbReference type="Gene3D" id="1.10.1200.10">
    <property type="entry name" value="ACP-like"/>
    <property type="match status" value="1"/>
</dbReference>
<reference evidence="3 5" key="2">
    <citation type="submission" date="2018-06" db="EMBL/GenBank/DDBJ databases">
        <authorList>
            <consortium name="Pathogen Informatics"/>
            <person name="Doyle S."/>
        </authorList>
    </citation>
    <scope>NUCLEOTIDE SEQUENCE [LARGE SCALE GENOMIC DNA]</scope>
    <source>
        <strain evidence="3 5">NCTC12120</strain>
    </source>
</reference>
<evidence type="ECO:0000313" key="4">
    <source>
        <dbReference type="Proteomes" id="UP000217979"/>
    </source>
</evidence>
<evidence type="ECO:0000313" key="3">
    <source>
        <dbReference type="EMBL" id="SQA98788.1"/>
    </source>
</evidence>
<proteinExistence type="predicted"/>
<dbReference type="RefSeq" id="WP_061273432.1">
    <property type="nucleotide sequence ID" value="NZ_CP023525.1"/>
</dbReference>
<reference evidence="2 4" key="1">
    <citation type="submission" date="2017-09" db="EMBL/GenBank/DDBJ databases">
        <title>FDA dAtabase for Regulatory Grade micrObial Sequences (FDA-ARGOS): Supporting development and validation of Infectious Disease Dx tests.</title>
        <authorList>
            <person name="Minogue T."/>
            <person name="Wolcott M."/>
            <person name="Wasieloski L."/>
            <person name="Aguilar W."/>
            <person name="Moore D."/>
            <person name="Tallon L."/>
            <person name="Sadzewicz L."/>
            <person name="Ott S."/>
            <person name="Zhao X."/>
            <person name="Nagaraj S."/>
            <person name="Vavikolanu K."/>
            <person name="Aluvathingal J."/>
            <person name="Nadendla S."/>
            <person name="Sichtig H."/>
        </authorList>
    </citation>
    <scope>NUCLEOTIDE SEQUENCE [LARGE SCALE GENOMIC DNA]</scope>
    <source>
        <strain evidence="2 4">FDAARGOS_392</strain>
    </source>
</reference>
<dbReference type="AlphaFoldDB" id="A0A291DS05"/>
<dbReference type="InterPro" id="IPR009081">
    <property type="entry name" value="PP-bd_ACP"/>
</dbReference>
<dbReference type="Proteomes" id="UP000251197">
    <property type="component" value="Unassembled WGS sequence"/>
</dbReference>
<dbReference type="EMBL" id="UAVU01000003">
    <property type="protein sequence ID" value="SQA98788.1"/>
    <property type="molecule type" value="Genomic_DNA"/>
</dbReference>
<organism evidence="2 4">
    <name type="scientific">Cedecea neteri</name>
    <dbReference type="NCBI Taxonomy" id="158822"/>
    <lineage>
        <taxon>Bacteria</taxon>
        <taxon>Pseudomonadati</taxon>
        <taxon>Pseudomonadota</taxon>
        <taxon>Gammaproteobacteria</taxon>
        <taxon>Enterobacterales</taxon>
        <taxon>Enterobacteriaceae</taxon>
        <taxon>Cedecea</taxon>
    </lineage>
</organism>
<accession>A0A291DS05</accession>
<dbReference type="SUPFAM" id="SSF47336">
    <property type="entry name" value="ACP-like"/>
    <property type="match status" value="1"/>
</dbReference>
<dbReference type="Proteomes" id="UP000217979">
    <property type="component" value="Chromosome"/>
</dbReference>
<protein>
    <submittedName>
        <fullName evidence="2">Acyl carrier protein</fullName>
    </submittedName>
</protein>
<evidence type="ECO:0000313" key="2">
    <source>
        <dbReference type="EMBL" id="ATF90584.1"/>
    </source>
</evidence>
<name>A0A291DS05_9ENTR</name>
<dbReference type="Pfam" id="PF00550">
    <property type="entry name" value="PP-binding"/>
    <property type="match status" value="1"/>
</dbReference>
<dbReference type="InterPro" id="IPR036736">
    <property type="entry name" value="ACP-like_sf"/>
</dbReference>
<evidence type="ECO:0000313" key="5">
    <source>
        <dbReference type="Proteomes" id="UP000251197"/>
    </source>
</evidence>
<sequence length="78" mass="8669">MYAKLYTAIANTIADAKDLSLEDVTEETTLSELELDSLDYVEITVLVKREFGITINFAKSVKSTDITLKEFCSSILSV</sequence>
<feature type="domain" description="Carrier" evidence="1">
    <location>
        <begin position="8"/>
        <end position="58"/>
    </location>
</feature>
<dbReference type="EMBL" id="CP023525">
    <property type="protein sequence ID" value="ATF90584.1"/>
    <property type="molecule type" value="Genomic_DNA"/>
</dbReference>